<dbReference type="InterPro" id="IPR006202">
    <property type="entry name" value="Neur_chan_lig-bd"/>
</dbReference>
<dbReference type="FunFam" id="2.70.170.10:FF:000028">
    <property type="entry name" value="AcetylCholine Receptor"/>
    <property type="match status" value="1"/>
</dbReference>
<evidence type="ECO:0000256" key="5">
    <source>
        <dbReference type="RuleBase" id="RU000687"/>
    </source>
</evidence>
<evidence type="ECO:0000256" key="2">
    <source>
        <dbReference type="ARBA" id="ARBA00022692"/>
    </source>
</evidence>
<gene>
    <name evidence="8" type="ORF">RRG08_004930</name>
</gene>
<comment type="subcellular location">
    <subcellularLocation>
        <location evidence="1">Membrane</location>
        <topology evidence="1">Multi-pass membrane protein</topology>
    </subcellularLocation>
</comment>
<dbReference type="PANTHER" id="PTHR18945">
    <property type="entry name" value="NEUROTRANSMITTER GATED ION CHANNEL"/>
    <property type="match status" value="1"/>
</dbReference>
<name>A0AAE1DHI8_9GAST</name>
<evidence type="ECO:0000313" key="9">
    <source>
        <dbReference type="Proteomes" id="UP001283361"/>
    </source>
</evidence>
<feature type="transmembrane region" description="Helical" evidence="5">
    <location>
        <begin position="267"/>
        <end position="284"/>
    </location>
</feature>
<keyword evidence="4 5" id="KW-0472">Membrane</keyword>
<dbReference type="Proteomes" id="UP001283361">
    <property type="component" value="Unassembled WGS sequence"/>
</dbReference>
<evidence type="ECO:0000259" key="6">
    <source>
        <dbReference type="Pfam" id="PF02931"/>
    </source>
</evidence>
<dbReference type="GO" id="GO:0004888">
    <property type="term" value="F:transmembrane signaling receptor activity"/>
    <property type="evidence" value="ECO:0007669"/>
    <property type="project" value="InterPro"/>
</dbReference>
<feature type="domain" description="Neurotransmitter-gated ion-channel transmembrane" evidence="7">
    <location>
        <begin position="243"/>
        <end position="521"/>
    </location>
</feature>
<comment type="similarity">
    <text evidence="5">Belongs to the ligand-gated ion channel (TC 1.A.9) family.</text>
</comment>
<dbReference type="SUPFAM" id="SSF90112">
    <property type="entry name" value="Neurotransmitter-gated ion-channel transmembrane pore"/>
    <property type="match status" value="1"/>
</dbReference>
<dbReference type="InterPro" id="IPR006029">
    <property type="entry name" value="Neurotrans-gated_channel_TM"/>
</dbReference>
<dbReference type="Gene3D" id="1.20.58.390">
    <property type="entry name" value="Neurotransmitter-gated ion-channel transmembrane domain"/>
    <property type="match status" value="1"/>
</dbReference>
<feature type="transmembrane region" description="Helical" evidence="5">
    <location>
        <begin position="296"/>
        <end position="321"/>
    </location>
</feature>
<evidence type="ECO:0000256" key="1">
    <source>
        <dbReference type="ARBA" id="ARBA00004141"/>
    </source>
</evidence>
<feature type="transmembrane region" description="Helical" evidence="5">
    <location>
        <begin position="237"/>
        <end position="260"/>
    </location>
</feature>
<dbReference type="Pfam" id="PF02932">
    <property type="entry name" value="Neur_chan_memb"/>
    <property type="match status" value="1"/>
</dbReference>
<feature type="domain" description="Neurotransmitter-gated ion-channel ligand-binding" evidence="6">
    <location>
        <begin position="30"/>
        <end position="235"/>
    </location>
</feature>
<protein>
    <recommendedName>
        <fullName evidence="10">Neuronal acetylcholine receptor subunit alpha-6</fullName>
    </recommendedName>
</protein>
<proteinExistence type="inferred from homology"/>
<dbReference type="InterPro" id="IPR036734">
    <property type="entry name" value="Neur_chan_lig-bd_sf"/>
</dbReference>
<dbReference type="GO" id="GO:0016020">
    <property type="term" value="C:membrane"/>
    <property type="evidence" value="ECO:0007669"/>
    <property type="project" value="UniProtKB-SubCell"/>
</dbReference>
<keyword evidence="9" id="KW-1185">Reference proteome</keyword>
<organism evidence="8 9">
    <name type="scientific">Elysia crispata</name>
    <name type="common">lettuce slug</name>
    <dbReference type="NCBI Taxonomy" id="231223"/>
    <lineage>
        <taxon>Eukaryota</taxon>
        <taxon>Metazoa</taxon>
        <taxon>Spiralia</taxon>
        <taxon>Lophotrochozoa</taxon>
        <taxon>Mollusca</taxon>
        <taxon>Gastropoda</taxon>
        <taxon>Heterobranchia</taxon>
        <taxon>Euthyneura</taxon>
        <taxon>Panpulmonata</taxon>
        <taxon>Sacoglossa</taxon>
        <taxon>Placobranchoidea</taxon>
        <taxon>Plakobranchidae</taxon>
        <taxon>Elysia</taxon>
    </lineage>
</organism>
<evidence type="ECO:0000256" key="3">
    <source>
        <dbReference type="ARBA" id="ARBA00022989"/>
    </source>
</evidence>
<dbReference type="AlphaFoldDB" id="A0AAE1DHI8"/>
<dbReference type="GO" id="GO:0005230">
    <property type="term" value="F:extracellular ligand-gated monoatomic ion channel activity"/>
    <property type="evidence" value="ECO:0007669"/>
    <property type="project" value="InterPro"/>
</dbReference>
<evidence type="ECO:0000256" key="4">
    <source>
        <dbReference type="ARBA" id="ARBA00023136"/>
    </source>
</evidence>
<evidence type="ECO:0008006" key="10">
    <source>
        <dbReference type="Google" id="ProtNLM"/>
    </source>
</evidence>
<sequence>MLLIVLEYLAIGLLLSPATVTASSYNQSTGLLSQLFTGYDKDVRPLLNQNTTLNVNMFLDIRSIESVNEKDQTISVRCYLRLYWRDELLAWEPSDYGDLRVTNPGVDRAWLPPINLAGQISENQALVDTSLVTPLRVLYDGSVSWFPNVQLIQTCNMDMTYFPNDEHKCLFEIYVLMYTIDQVLLVLPTPAPDITVFIENGEWELLSSTWATRTYGVGNDTFQVVDVSLTIKRRPRFFLINLLFPTLALSFLNILVFVLPADSGEKVGYSITVLLSVMLIMGVTTDSMPASSQLPLITQFMAVLVAISVFSVAATVVSLFVHHKIETDKREETKVLSVLANWKNKMKRSLVKPVTTKQVQPLHLDTQEDDQDNKIHPKTKDPCLQSSVPLETRETDQTYFTKDVDDSHIKPSSVLVTPTTHDKERQLESGGLIGVSNGTVLQSKYHETMKSASGVGGLASFWHRGRSKLNPPPAPCHDGARTDAGVENRRAKEDIVSQLQVNLDLIFFWIFLLTWIAVTIGFSIAIFK</sequence>
<dbReference type="Pfam" id="PF02931">
    <property type="entry name" value="Neur_chan_LBD"/>
    <property type="match status" value="1"/>
</dbReference>
<reference evidence="8" key="1">
    <citation type="journal article" date="2023" name="G3 (Bethesda)">
        <title>A reference genome for the long-term kleptoplast-retaining sea slug Elysia crispata morphotype clarki.</title>
        <authorList>
            <person name="Eastman K.E."/>
            <person name="Pendleton A.L."/>
            <person name="Shaikh M.A."/>
            <person name="Suttiyut T."/>
            <person name="Ogas R."/>
            <person name="Tomko P."/>
            <person name="Gavelis G."/>
            <person name="Widhalm J.R."/>
            <person name="Wisecaver J.H."/>
        </authorList>
    </citation>
    <scope>NUCLEOTIDE SEQUENCE</scope>
    <source>
        <strain evidence="8">ECLA1</strain>
    </source>
</reference>
<feature type="signal peptide" evidence="5">
    <location>
        <begin position="1"/>
        <end position="22"/>
    </location>
</feature>
<dbReference type="CDD" id="cd19051">
    <property type="entry name" value="LGIC_TM_cation"/>
    <property type="match status" value="1"/>
</dbReference>
<keyword evidence="5" id="KW-0732">Signal</keyword>
<evidence type="ECO:0000313" key="8">
    <source>
        <dbReference type="EMBL" id="KAK3769678.1"/>
    </source>
</evidence>
<keyword evidence="2 5" id="KW-0812">Transmembrane</keyword>
<comment type="caution">
    <text evidence="8">The sequence shown here is derived from an EMBL/GenBank/DDBJ whole genome shotgun (WGS) entry which is preliminary data.</text>
</comment>
<dbReference type="CDD" id="cd18989">
    <property type="entry name" value="LGIC_ECD_cation"/>
    <property type="match status" value="1"/>
</dbReference>
<feature type="transmembrane region" description="Helical" evidence="5">
    <location>
        <begin position="505"/>
        <end position="527"/>
    </location>
</feature>
<dbReference type="Gene3D" id="2.70.170.10">
    <property type="entry name" value="Neurotransmitter-gated ion-channel ligand-binding domain"/>
    <property type="match status" value="1"/>
</dbReference>
<accession>A0AAE1DHI8</accession>
<keyword evidence="5" id="KW-0407">Ion channel</keyword>
<dbReference type="InterPro" id="IPR036719">
    <property type="entry name" value="Neuro-gated_channel_TM_sf"/>
</dbReference>
<dbReference type="InterPro" id="IPR006201">
    <property type="entry name" value="Neur_channel"/>
</dbReference>
<feature type="chain" id="PRO_5041774853" description="Neuronal acetylcholine receptor subunit alpha-6" evidence="5">
    <location>
        <begin position="23"/>
        <end position="528"/>
    </location>
</feature>
<keyword evidence="5" id="KW-0406">Ion transport</keyword>
<dbReference type="PROSITE" id="PS00236">
    <property type="entry name" value="NEUROTR_ION_CHANNEL"/>
    <property type="match status" value="1"/>
</dbReference>
<evidence type="ECO:0000259" key="7">
    <source>
        <dbReference type="Pfam" id="PF02932"/>
    </source>
</evidence>
<dbReference type="EMBL" id="JAWDGP010003892">
    <property type="protein sequence ID" value="KAK3769678.1"/>
    <property type="molecule type" value="Genomic_DNA"/>
</dbReference>
<keyword evidence="3 5" id="KW-1133">Transmembrane helix</keyword>
<dbReference type="InterPro" id="IPR018000">
    <property type="entry name" value="Neurotransmitter_ion_chnl_CS"/>
</dbReference>
<dbReference type="InterPro" id="IPR038050">
    <property type="entry name" value="Neuro_actylchol_rec"/>
</dbReference>
<dbReference type="SUPFAM" id="SSF63712">
    <property type="entry name" value="Nicotinic receptor ligand binding domain-like"/>
    <property type="match status" value="1"/>
</dbReference>
<dbReference type="PRINTS" id="PR00252">
    <property type="entry name" value="NRIONCHANNEL"/>
</dbReference>
<keyword evidence="5" id="KW-0813">Transport</keyword>